<dbReference type="InterPro" id="IPR006439">
    <property type="entry name" value="HAD-SF_hydro_IA"/>
</dbReference>
<evidence type="ECO:0000256" key="2">
    <source>
        <dbReference type="ARBA" id="ARBA00022723"/>
    </source>
</evidence>
<sequence>MLKHQLRAILFDLDNTLTHRGKSIRRFSEYFSQVYQTDLVQIDIDVIEKIIHRIDQGGYPDVELLTHKTIGHSVAYALIQELHWQRKPDLDELAELWFTQFGLCAVLMAGAEQVLQQLKSQGFKLAIVSNGGHATRLKIIEGLGIQHYFDMIVSSESVGIKKPSPEIFQYVANNLQVLPQQCLFIGDHPVNDIFGARRAGMHALMLEGFHDQEDDQVVLIQSLDEILQHIEFNAAYGYDQGDRE</sequence>
<dbReference type="InterPro" id="IPR051400">
    <property type="entry name" value="HAD-like_hydrolase"/>
</dbReference>
<evidence type="ECO:0000313" key="5">
    <source>
        <dbReference type="EMBL" id="OUY05972.1"/>
    </source>
</evidence>
<dbReference type="InterPro" id="IPR036412">
    <property type="entry name" value="HAD-like_sf"/>
</dbReference>
<dbReference type="Gene3D" id="3.40.50.1000">
    <property type="entry name" value="HAD superfamily/HAD-like"/>
    <property type="match status" value="1"/>
</dbReference>
<dbReference type="GO" id="GO:0044281">
    <property type="term" value="P:small molecule metabolic process"/>
    <property type="evidence" value="ECO:0007669"/>
    <property type="project" value="UniProtKB-ARBA"/>
</dbReference>
<evidence type="ECO:0000256" key="3">
    <source>
        <dbReference type="ARBA" id="ARBA00022801"/>
    </source>
</evidence>
<dbReference type="NCBIfam" id="TIGR01662">
    <property type="entry name" value="HAD-SF-IIIA"/>
    <property type="match status" value="1"/>
</dbReference>
<keyword evidence="6" id="KW-1185">Reference proteome</keyword>
<evidence type="ECO:0000313" key="6">
    <source>
        <dbReference type="Proteomes" id="UP000196536"/>
    </source>
</evidence>
<proteinExistence type="predicted"/>
<dbReference type="PRINTS" id="PR00413">
    <property type="entry name" value="HADHALOGNASE"/>
</dbReference>
<dbReference type="PANTHER" id="PTHR46470">
    <property type="entry name" value="N-ACYLNEURAMINATE-9-PHOSPHATASE"/>
    <property type="match status" value="1"/>
</dbReference>
<evidence type="ECO:0000256" key="1">
    <source>
        <dbReference type="ARBA" id="ARBA00001946"/>
    </source>
</evidence>
<keyword evidence="2" id="KW-0479">Metal-binding</keyword>
<dbReference type="SUPFAM" id="SSF56784">
    <property type="entry name" value="HAD-like"/>
    <property type="match status" value="1"/>
</dbReference>
<dbReference type="Gene3D" id="1.10.150.520">
    <property type="match status" value="1"/>
</dbReference>
<accession>A0A1Z9YUR3</accession>
<protein>
    <submittedName>
        <fullName evidence="5">Hydrolase</fullName>
    </submittedName>
</protein>
<dbReference type="InterPro" id="IPR006549">
    <property type="entry name" value="HAD-SF_hydro_IIIA"/>
</dbReference>
<dbReference type="SFLD" id="SFLDS00003">
    <property type="entry name" value="Haloacid_Dehalogenase"/>
    <property type="match status" value="1"/>
</dbReference>
<evidence type="ECO:0000256" key="4">
    <source>
        <dbReference type="ARBA" id="ARBA00022842"/>
    </source>
</evidence>
<dbReference type="EMBL" id="NEXX01000006">
    <property type="protein sequence ID" value="OUY05972.1"/>
    <property type="molecule type" value="Genomic_DNA"/>
</dbReference>
<dbReference type="SFLD" id="SFLDG01135">
    <property type="entry name" value="C1.5.6:_HAD__Beta-PGM__Phospha"/>
    <property type="match status" value="1"/>
</dbReference>
<dbReference type="Proteomes" id="UP000196536">
    <property type="component" value="Unassembled WGS sequence"/>
</dbReference>
<dbReference type="GO" id="GO:0016791">
    <property type="term" value="F:phosphatase activity"/>
    <property type="evidence" value="ECO:0007669"/>
    <property type="project" value="TreeGrafter"/>
</dbReference>
<dbReference type="RefSeq" id="WP_087621526.1">
    <property type="nucleotide sequence ID" value="NZ_NEXX01000006.1"/>
</dbReference>
<organism evidence="5 6">
    <name type="scientific">Acinetobacter populi</name>
    <dbReference type="NCBI Taxonomy" id="1582270"/>
    <lineage>
        <taxon>Bacteria</taxon>
        <taxon>Pseudomonadati</taxon>
        <taxon>Pseudomonadota</taxon>
        <taxon>Gammaproteobacteria</taxon>
        <taxon>Moraxellales</taxon>
        <taxon>Moraxellaceae</taxon>
        <taxon>Acinetobacter</taxon>
    </lineage>
</organism>
<gene>
    <name evidence="5" type="ORF">CAP51_14770</name>
</gene>
<name>A0A1Z9YUR3_9GAMM</name>
<dbReference type="NCBIfam" id="TIGR01549">
    <property type="entry name" value="HAD-SF-IA-v1"/>
    <property type="match status" value="1"/>
</dbReference>
<dbReference type="Pfam" id="PF00702">
    <property type="entry name" value="Hydrolase"/>
    <property type="match status" value="1"/>
</dbReference>
<keyword evidence="3 5" id="KW-0378">Hydrolase</keyword>
<dbReference type="SFLD" id="SFLDG01129">
    <property type="entry name" value="C1.5:_HAD__Beta-PGM__Phosphata"/>
    <property type="match status" value="1"/>
</dbReference>
<dbReference type="PANTHER" id="PTHR46470:SF2">
    <property type="entry name" value="GLYCERALDEHYDE 3-PHOSPHATE PHOSPHATASE"/>
    <property type="match status" value="1"/>
</dbReference>
<dbReference type="GO" id="GO:0046872">
    <property type="term" value="F:metal ion binding"/>
    <property type="evidence" value="ECO:0007669"/>
    <property type="project" value="UniProtKB-KW"/>
</dbReference>
<dbReference type="AlphaFoldDB" id="A0A1Z9YUR3"/>
<reference evidence="5 6" key="1">
    <citation type="submission" date="2017-05" db="EMBL/GenBank/DDBJ databases">
        <title>Acinetobacter populi ANC 5415 (= PBJ7), whole genome shotgun sequencing project.</title>
        <authorList>
            <person name="Nemec A."/>
            <person name="Radolfova-Krizova L."/>
        </authorList>
    </citation>
    <scope>NUCLEOTIDE SEQUENCE [LARGE SCALE GENOMIC DNA]</scope>
    <source>
        <strain evidence="5 6">PBJ7</strain>
    </source>
</reference>
<comment type="cofactor">
    <cofactor evidence="1">
        <name>Mg(2+)</name>
        <dbReference type="ChEBI" id="CHEBI:18420"/>
    </cofactor>
</comment>
<dbReference type="InterPro" id="IPR023214">
    <property type="entry name" value="HAD_sf"/>
</dbReference>
<dbReference type="OrthoDB" id="367448at2"/>
<keyword evidence="4" id="KW-0460">Magnesium</keyword>
<dbReference type="NCBIfam" id="TIGR01509">
    <property type="entry name" value="HAD-SF-IA-v3"/>
    <property type="match status" value="1"/>
</dbReference>
<comment type="caution">
    <text evidence="5">The sequence shown here is derived from an EMBL/GenBank/DDBJ whole genome shotgun (WGS) entry which is preliminary data.</text>
</comment>